<sequence length="1128" mass="124140">MSVNRSNSIDDDLAELLYVICSKIHGYPALLHIFFQDKRWMKSIEERSNSPGGPERSDGIVNEGSILSNSIGDATDRNSRSTTSVITNNSKSQYEFLLFSHLLRLLHKQGQVGDIARTSLLFLLELVKVETAGSSTTSASLNSSRSALEQYIIKESGFAAMVSAGLDALYSQLPRRVKLVPADLIVSPKSPTCGDGTEFVRDLQKSIENSIRSPNSLNWNSTINNSNNNSDEIVATNKPEFRWLVDSFLVHIEFIQEVLSRCPSDRVCQAVLRNFHDHFLVTILYPSVLESSDVDGSSVAIMTYIEVILRTIHDYNLVDTFMGFLLGIPEISVCAYNVGGGEGKQTPPNSNDPIPMAVPFTLRDLICTNLQSTISQDSVITALNLLRTILVHHCRFSNKLLEMEAHKSTDISTAWLMNYTVALDVHRKELEMYSNLVQHLDHGVSPHETPGMTAASPVSSVIGGHYREPVGNGMSSGHQLSSPSPMPIPIIPQKPQYQQHVCQDSFFIGYQDYLNNAIMEWEGHENYHKDHLSQAVSIHSPGINPSAPMTPPYLDSGTGTPTTGQSNANLVSLERVSSDGSGASPVIKRRSRKYSDAVHFMTSPKFNNSKTLRLIEEETSNPISSPSLPQPNQAKIDDIQKSRSVTTAELVSQLFPDQSCGHKIKRCTSSPGAIPRLLVKQSDPIMRNLFHLMTKFFAQNRECNLALTGVFSALILCPYRSLENWFSFDTYTLVKGPLLMPWQNWLKQVNGIGGVGDEIGDPAKIMELYNGGGKSYGGGDDSDSDDELSMFIRNNQRQGLPSSSSSSLRKLDSNSLGSTPRHKQRNSSSMDIDDNNGINADDQDIVDMEYEADKILHQAIKILPHGAPQPSLYTILKGLAHQAKILSLKVPYFESRMRRARNALMGIVEDEMELMEELEATLNMNDNSDDECEEVVGDPIDTASYSYNTNTNTKRSSIMSLESNHRQRSSSNSTSSRSPSVQKGLLQPLASNISERSNTPVVGQRHGSRSNSVSTHINENNESPNIKILSPGGSDGRSRRQSQSHSKNTLPSTPSLPSNTQSLGISTSASSAGGMGTTKISQALDVPPINPNMHGYLENVIILQEAIKEWVSLAQTRRENGGDESTIK</sequence>
<feature type="region of interest" description="Disordered" evidence="2">
    <location>
        <begin position="940"/>
        <end position="1074"/>
    </location>
</feature>
<feature type="compositionally biased region" description="Polar residues" evidence="2">
    <location>
        <begin position="989"/>
        <end position="1001"/>
    </location>
</feature>
<feature type="compositionally biased region" description="Low complexity" evidence="2">
    <location>
        <begin position="1060"/>
        <end position="1072"/>
    </location>
</feature>
<dbReference type="Proteomes" id="UP001150538">
    <property type="component" value="Unassembled WGS sequence"/>
</dbReference>
<dbReference type="Pfam" id="PF19314">
    <property type="entry name" value="DUF5917"/>
    <property type="match status" value="1"/>
</dbReference>
<dbReference type="Pfam" id="PF10257">
    <property type="entry name" value="RAI16-like"/>
    <property type="match status" value="1"/>
</dbReference>
<dbReference type="EMBL" id="JANBPU010000493">
    <property type="protein sequence ID" value="KAJ1911058.1"/>
    <property type="molecule type" value="Genomic_DNA"/>
</dbReference>
<feature type="compositionally biased region" description="Low complexity" evidence="2">
    <location>
        <begin position="969"/>
        <end position="980"/>
    </location>
</feature>
<keyword evidence="5" id="KW-1185">Reference proteome</keyword>
<dbReference type="AlphaFoldDB" id="A0A9W7ZQU8"/>
<comment type="caution">
    <text evidence="4">The sequence shown here is derived from an EMBL/GenBank/DDBJ whole genome shotgun (WGS) entry which is preliminary data.</text>
</comment>
<organism evidence="4 5">
    <name type="scientific">Mycoemilia scoparia</name>
    <dbReference type="NCBI Taxonomy" id="417184"/>
    <lineage>
        <taxon>Eukaryota</taxon>
        <taxon>Fungi</taxon>
        <taxon>Fungi incertae sedis</taxon>
        <taxon>Zoopagomycota</taxon>
        <taxon>Kickxellomycotina</taxon>
        <taxon>Kickxellomycetes</taxon>
        <taxon>Kickxellales</taxon>
        <taxon>Kickxellaceae</taxon>
        <taxon>Mycoemilia</taxon>
    </lineage>
</organism>
<feature type="region of interest" description="Disordered" evidence="2">
    <location>
        <begin position="797"/>
        <end position="840"/>
    </location>
</feature>
<evidence type="ECO:0000259" key="3">
    <source>
        <dbReference type="Pfam" id="PF19314"/>
    </source>
</evidence>
<feature type="compositionally biased region" description="Polar residues" evidence="2">
    <location>
        <begin position="1009"/>
        <end position="1024"/>
    </location>
</feature>
<name>A0A9W7ZQU8_9FUNG</name>
<dbReference type="InterPro" id="IPR045669">
    <property type="entry name" value="FHIP_C"/>
</dbReference>
<reference evidence="4" key="1">
    <citation type="submission" date="2022-07" db="EMBL/GenBank/DDBJ databases">
        <title>Phylogenomic reconstructions and comparative analyses of Kickxellomycotina fungi.</title>
        <authorList>
            <person name="Reynolds N.K."/>
            <person name="Stajich J.E."/>
            <person name="Barry K."/>
            <person name="Grigoriev I.V."/>
            <person name="Crous P."/>
            <person name="Smith M.E."/>
        </authorList>
    </citation>
    <scope>NUCLEOTIDE SEQUENCE</scope>
    <source>
        <strain evidence="4">NBRC 100468</strain>
    </source>
</reference>
<dbReference type="PANTHER" id="PTHR21705:SF11">
    <property type="entry name" value="FHIP FAMILY PROTEIN CG3558"/>
    <property type="match status" value="1"/>
</dbReference>
<evidence type="ECO:0000313" key="5">
    <source>
        <dbReference type="Proteomes" id="UP001150538"/>
    </source>
</evidence>
<accession>A0A9W7ZQU8</accession>
<gene>
    <name evidence="4" type="ORF">H4219_006054</name>
</gene>
<evidence type="ECO:0000256" key="2">
    <source>
        <dbReference type="SAM" id="MobiDB-lite"/>
    </source>
</evidence>
<comment type="similarity">
    <text evidence="1">Belongs to the FHIP family.</text>
</comment>
<evidence type="ECO:0000256" key="1">
    <source>
        <dbReference type="ARBA" id="ARBA00024336"/>
    </source>
</evidence>
<dbReference type="OrthoDB" id="5350595at2759"/>
<dbReference type="PANTHER" id="PTHR21705">
    <property type="entry name" value="RAI16 PROTEIN-RELATED"/>
    <property type="match status" value="1"/>
</dbReference>
<dbReference type="InterPro" id="IPR019384">
    <property type="entry name" value="FHIP"/>
</dbReference>
<feature type="compositionally biased region" description="Low complexity" evidence="2">
    <location>
        <begin position="800"/>
        <end position="816"/>
    </location>
</feature>
<evidence type="ECO:0000313" key="4">
    <source>
        <dbReference type="EMBL" id="KAJ1911058.1"/>
    </source>
</evidence>
<feature type="domain" description="FHF complex subunit HOOK-interacting protein C-terminal" evidence="3">
    <location>
        <begin position="683"/>
        <end position="727"/>
    </location>
</feature>
<protein>
    <recommendedName>
        <fullName evidence="3">FHF complex subunit HOOK-interacting protein C-terminal domain-containing protein</fullName>
    </recommendedName>
</protein>
<feature type="compositionally biased region" description="Polar residues" evidence="2">
    <location>
        <begin position="1047"/>
        <end position="1059"/>
    </location>
</feature>
<proteinExistence type="inferred from homology"/>